<gene>
    <name evidence="2" type="primary">LOC119643482</name>
</gene>
<protein>
    <submittedName>
        <fullName evidence="2">Uncharacterized protein LOC119643482</fullName>
    </submittedName>
</protein>
<proteinExistence type="predicted"/>
<accession>A0A9C5ZL34</accession>
<evidence type="ECO:0000313" key="1">
    <source>
        <dbReference type="Proteomes" id="UP000092443"/>
    </source>
</evidence>
<sequence length="260" mass="30198">MLQQYICILVSTLVGKIINHPATISNAISIKTLHDTTRECLLALNNIGTETKEWDPMLVHILIKKLDRTLHIRFEQSLRQPKKLPSIDDLLSFLEFQFQTMETINHKERLSHRDPKTVFSAVRADNENKRFKRCNLGTHPLHQCIKCLQLSETDKLRYVQSQRLCFNCLKANQSSNNCCSGSCRKCNKKRHTLLHLNQTPKLSSGSASRQSPNPVPIRFELTQVQHHPLLNHLGFNQLHQEQLGRQQQQTTQYRIRIMSY</sequence>
<keyword evidence="1" id="KW-1185">Reference proteome</keyword>
<organism evidence="1 2">
    <name type="scientific">Glossina fuscipes</name>
    <dbReference type="NCBI Taxonomy" id="7396"/>
    <lineage>
        <taxon>Eukaryota</taxon>
        <taxon>Metazoa</taxon>
        <taxon>Ecdysozoa</taxon>
        <taxon>Arthropoda</taxon>
        <taxon>Hexapoda</taxon>
        <taxon>Insecta</taxon>
        <taxon>Pterygota</taxon>
        <taxon>Neoptera</taxon>
        <taxon>Endopterygota</taxon>
        <taxon>Diptera</taxon>
        <taxon>Brachycera</taxon>
        <taxon>Muscomorpha</taxon>
        <taxon>Hippoboscoidea</taxon>
        <taxon>Glossinidae</taxon>
        <taxon>Glossina</taxon>
    </lineage>
</organism>
<dbReference type="GeneID" id="119643482"/>
<name>A0A9C5ZL34_9MUSC</name>
<dbReference type="KEGG" id="gfs:119643482"/>
<dbReference type="RefSeq" id="XP_037898764.1">
    <property type="nucleotide sequence ID" value="XM_038042836.1"/>
</dbReference>
<dbReference type="Pfam" id="PF03564">
    <property type="entry name" value="DUF1759"/>
    <property type="match status" value="1"/>
</dbReference>
<dbReference type="AlphaFoldDB" id="A0A9C5ZL34"/>
<evidence type="ECO:0000313" key="2">
    <source>
        <dbReference type="RefSeq" id="XP_037898764.1"/>
    </source>
</evidence>
<dbReference type="Proteomes" id="UP000092443">
    <property type="component" value="Unplaced"/>
</dbReference>
<dbReference type="InterPro" id="IPR005312">
    <property type="entry name" value="DUF1759"/>
</dbReference>
<reference evidence="2" key="1">
    <citation type="submission" date="2025-08" db="UniProtKB">
        <authorList>
            <consortium name="RefSeq"/>
        </authorList>
    </citation>
    <scope>IDENTIFICATION</scope>
    <source>
        <tissue evidence="2">Whole body pupa</tissue>
    </source>
</reference>